<reference evidence="3" key="1">
    <citation type="journal article" date="2019" name="Int. J. Syst. Evol. Microbiol.">
        <title>The Global Catalogue of Microorganisms (GCM) 10K type strain sequencing project: providing services to taxonomists for standard genome sequencing and annotation.</title>
        <authorList>
            <consortium name="The Broad Institute Genomics Platform"/>
            <consortium name="The Broad Institute Genome Sequencing Center for Infectious Disease"/>
            <person name="Wu L."/>
            <person name="Ma J."/>
        </authorList>
    </citation>
    <scope>NUCLEOTIDE SEQUENCE [LARGE SCALE GENOMIC DNA]</scope>
    <source>
        <strain evidence="3">CCUG 36916</strain>
    </source>
</reference>
<dbReference type="Gene3D" id="2.70.98.40">
    <property type="entry name" value="Glycoside hydrolase, family 65, N-terminal domain"/>
    <property type="match status" value="1"/>
</dbReference>
<evidence type="ECO:0000313" key="3">
    <source>
        <dbReference type="Proteomes" id="UP001596237"/>
    </source>
</evidence>
<keyword evidence="3" id="KW-1185">Reference proteome</keyword>
<dbReference type="InterPro" id="IPR005196">
    <property type="entry name" value="Glyco_hydro_65_N"/>
</dbReference>
<dbReference type="InterPro" id="IPR011013">
    <property type="entry name" value="Gal_mutarotase_sf_dom"/>
</dbReference>
<dbReference type="EMBL" id="JBHSTT010000049">
    <property type="protein sequence ID" value="MFC6390696.1"/>
    <property type="molecule type" value="Genomic_DNA"/>
</dbReference>
<gene>
    <name evidence="2" type="ORF">ACFQDP_15335</name>
</gene>
<dbReference type="Proteomes" id="UP001596237">
    <property type="component" value="Unassembled WGS sequence"/>
</dbReference>
<dbReference type="SUPFAM" id="SSF74650">
    <property type="entry name" value="Galactose mutarotase-like"/>
    <property type="match status" value="1"/>
</dbReference>
<accession>A0ABW1WR23</accession>
<feature type="domain" description="Glycoside hydrolase family 65 N-terminal" evidence="1">
    <location>
        <begin position="32"/>
        <end position="74"/>
    </location>
</feature>
<dbReference type="RefSeq" id="WP_192281121.1">
    <property type="nucleotide sequence ID" value="NZ_JBHSTT010000049.1"/>
</dbReference>
<dbReference type="Pfam" id="PF03636">
    <property type="entry name" value="Glyco_hydro_65N"/>
    <property type="match status" value="1"/>
</dbReference>
<name>A0ABW1WR23_9HYPH</name>
<protein>
    <recommendedName>
        <fullName evidence="1">Glycoside hydrolase family 65 N-terminal domain-containing protein</fullName>
    </recommendedName>
</protein>
<evidence type="ECO:0000259" key="1">
    <source>
        <dbReference type="Pfam" id="PF03636"/>
    </source>
</evidence>
<comment type="caution">
    <text evidence="2">The sequence shown here is derived from an EMBL/GenBank/DDBJ whole genome shotgun (WGS) entry which is preliminary data.</text>
</comment>
<proteinExistence type="predicted"/>
<dbReference type="InterPro" id="IPR037018">
    <property type="entry name" value="GH65_N"/>
</dbReference>
<evidence type="ECO:0000313" key="2">
    <source>
        <dbReference type="EMBL" id="MFC6390696.1"/>
    </source>
</evidence>
<organism evidence="2 3">
    <name type="scientific">Methylorubrum zatmanii</name>
    <dbReference type="NCBI Taxonomy" id="29429"/>
    <lineage>
        <taxon>Bacteria</taxon>
        <taxon>Pseudomonadati</taxon>
        <taxon>Pseudomonadota</taxon>
        <taxon>Alphaproteobacteria</taxon>
        <taxon>Hyphomicrobiales</taxon>
        <taxon>Methylobacteriaceae</taxon>
        <taxon>Methylorubrum</taxon>
    </lineage>
</organism>
<sequence length="80" mass="8963">MLRPRYRPPEDICPSTPWVSEAVRHGARLAREPTGQAETMFAVSKEYLGIRGPLEEGTPVREAGTYLSGFYECRPRSSHG</sequence>